<gene>
    <name evidence="2" type="ORF">PCOR1329_LOCUS30018</name>
</gene>
<reference evidence="2" key="1">
    <citation type="submission" date="2023-10" db="EMBL/GenBank/DDBJ databases">
        <authorList>
            <person name="Chen Y."/>
            <person name="Shah S."/>
            <person name="Dougan E. K."/>
            <person name="Thang M."/>
            <person name="Chan C."/>
        </authorList>
    </citation>
    <scope>NUCLEOTIDE SEQUENCE [LARGE SCALE GENOMIC DNA]</scope>
</reference>
<name>A0ABN9SJ70_9DINO</name>
<comment type="caution">
    <text evidence="2">The sequence shown here is derived from an EMBL/GenBank/DDBJ whole genome shotgun (WGS) entry which is preliminary data.</text>
</comment>
<feature type="region of interest" description="Disordered" evidence="1">
    <location>
        <begin position="99"/>
        <end position="243"/>
    </location>
</feature>
<keyword evidence="3" id="KW-1185">Reference proteome</keyword>
<feature type="non-terminal residue" evidence="2">
    <location>
        <position position="1"/>
    </location>
</feature>
<dbReference type="Proteomes" id="UP001189429">
    <property type="component" value="Unassembled WGS sequence"/>
</dbReference>
<feature type="compositionally biased region" description="Basic and acidic residues" evidence="1">
    <location>
        <begin position="100"/>
        <end position="112"/>
    </location>
</feature>
<organism evidence="2 3">
    <name type="scientific">Prorocentrum cordatum</name>
    <dbReference type="NCBI Taxonomy" id="2364126"/>
    <lineage>
        <taxon>Eukaryota</taxon>
        <taxon>Sar</taxon>
        <taxon>Alveolata</taxon>
        <taxon>Dinophyceae</taxon>
        <taxon>Prorocentrales</taxon>
        <taxon>Prorocentraceae</taxon>
        <taxon>Prorocentrum</taxon>
    </lineage>
</organism>
<feature type="region of interest" description="Disordered" evidence="1">
    <location>
        <begin position="1"/>
        <end position="20"/>
    </location>
</feature>
<accession>A0ABN9SJ70</accession>
<dbReference type="EMBL" id="CAUYUJ010011441">
    <property type="protein sequence ID" value="CAK0831757.1"/>
    <property type="molecule type" value="Genomic_DNA"/>
</dbReference>
<sequence>AASRPQVSWTTRLGDGGSARSGCPGAGRCALLGGGDLPDVHDVRLAVCGGAEGKAAAGARRKGVQLAGRPLLWESSCPAGSHGGRCLSGCRRWVLARAGPGREDAGSVRDRCSSSTRSGKTEGEGKGQGQGQGEGEGEGATGAAGGAGQHGPLRARRGRGVGRGRGPVRHQGAREGHRAALPGHQRLLRAVRDPGQEAPGLHQDGQEGRARPGHAAPRRALRGGPVREAGDAAVEGLGHRPLV</sequence>
<evidence type="ECO:0000256" key="1">
    <source>
        <dbReference type="SAM" id="MobiDB-lite"/>
    </source>
</evidence>
<feature type="compositionally biased region" description="Basic residues" evidence="1">
    <location>
        <begin position="153"/>
        <end position="168"/>
    </location>
</feature>
<protein>
    <submittedName>
        <fullName evidence="2">Uncharacterized protein</fullName>
    </submittedName>
</protein>
<evidence type="ECO:0000313" key="3">
    <source>
        <dbReference type="Proteomes" id="UP001189429"/>
    </source>
</evidence>
<feature type="compositionally biased region" description="Gly residues" evidence="1">
    <location>
        <begin position="126"/>
        <end position="149"/>
    </location>
</feature>
<proteinExistence type="predicted"/>
<feature type="non-terminal residue" evidence="2">
    <location>
        <position position="243"/>
    </location>
</feature>
<feature type="compositionally biased region" description="Polar residues" evidence="1">
    <location>
        <begin position="1"/>
        <end position="11"/>
    </location>
</feature>
<evidence type="ECO:0000313" key="2">
    <source>
        <dbReference type="EMBL" id="CAK0831757.1"/>
    </source>
</evidence>